<evidence type="ECO:0000313" key="4">
    <source>
        <dbReference type="Proteomes" id="UP000772434"/>
    </source>
</evidence>
<dbReference type="SUPFAM" id="SSF63724">
    <property type="entry name" value="Cytolysin/lectin"/>
    <property type="match status" value="1"/>
</dbReference>
<dbReference type="Gene3D" id="2.60.270.20">
    <property type="entry name" value="Cytolysin/lectin"/>
    <property type="match status" value="1"/>
</dbReference>
<dbReference type="PANTHER" id="PTHR10622">
    <property type="entry name" value="HET DOMAIN-CONTAINING PROTEIN"/>
    <property type="match status" value="1"/>
</dbReference>
<feature type="domain" description="DUF8212" evidence="2">
    <location>
        <begin position="198"/>
        <end position="229"/>
    </location>
</feature>
<dbReference type="InterPro" id="IPR058525">
    <property type="entry name" value="DUF8212"/>
</dbReference>
<dbReference type="EMBL" id="JADNRY010000031">
    <property type="protein sequence ID" value="KAF9071576.1"/>
    <property type="molecule type" value="Genomic_DNA"/>
</dbReference>
<dbReference type="AlphaFoldDB" id="A0A9P5PY71"/>
<dbReference type="Pfam" id="PF26640">
    <property type="entry name" value="DUF8212"/>
    <property type="match status" value="1"/>
</dbReference>
<evidence type="ECO:0008006" key="5">
    <source>
        <dbReference type="Google" id="ProtNLM"/>
    </source>
</evidence>
<evidence type="ECO:0000259" key="1">
    <source>
        <dbReference type="Pfam" id="PF06985"/>
    </source>
</evidence>
<dbReference type="Pfam" id="PF06985">
    <property type="entry name" value="HET"/>
    <property type="match status" value="1"/>
</dbReference>
<dbReference type="PANTHER" id="PTHR10622:SF10">
    <property type="entry name" value="HET DOMAIN-CONTAINING PROTEIN"/>
    <property type="match status" value="1"/>
</dbReference>
<proteinExistence type="predicted"/>
<name>A0A9P5PY71_9AGAR</name>
<comment type="caution">
    <text evidence="3">The sequence shown here is derived from an EMBL/GenBank/DDBJ whole genome shotgun (WGS) entry which is preliminary data.</text>
</comment>
<dbReference type="InterPro" id="IPR015926">
    <property type="entry name" value="Cytolysin/lectin"/>
</dbReference>
<keyword evidence="4" id="KW-1185">Reference proteome</keyword>
<organism evidence="3 4">
    <name type="scientific">Rhodocollybia butyracea</name>
    <dbReference type="NCBI Taxonomy" id="206335"/>
    <lineage>
        <taxon>Eukaryota</taxon>
        <taxon>Fungi</taxon>
        <taxon>Dikarya</taxon>
        <taxon>Basidiomycota</taxon>
        <taxon>Agaricomycotina</taxon>
        <taxon>Agaricomycetes</taxon>
        <taxon>Agaricomycetidae</taxon>
        <taxon>Agaricales</taxon>
        <taxon>Marasmiineae</taxon>
        <taxon>Omphalotaceae</taxon>
        <taxon>Rhodocollybia</taxon>
    </lineage>
</organism>
<dbReference type="Proteomes" id="UP000772434">
    <property type="component" value="Unassembled WGS sequence"/>
</dbReference>
<dbReference type="InterPro" id="IPR009960">
    <property type="entry name" value="Fruit_body_lectin_fun"/>
</dbReference>
<evidence type="ECO:0000313" key="3">
    <source>
        <dbReference type="EMBL" id="KAF9071576.1"/>
    </source>
</evidence>
<reference evidence="3" key="1">
    <citation type="submission" date="2020-11" db="EMBL/GenBank/DDBJ databases">
        <authorList>
            <consortium name="DOE Joint Genome Institute"/>
            <person name="Ahrendt S."/>
            <person name="Riley R."/>
            <person name="Andreopoulos W."/>
            <person name="Labutti K."/>
            <person name="Pangilinan J."/>
            <person name="Ruiz-Duenas F.J."/>
            <person name="Barrasa J.M."/>
            <person name="Sanchez-Garcia M."/>
            <person name="Camarero S."/>
            <person name="Miyauchi S."/>
            <person name="Serrano A."/>
            <person name="Linde D."/>
            <person name="Babiker R."/>
            <person name="Drula E."/>
            <person name="Ayuso-Fernandez I."/>
            <person name="Pacheco R."/>
            <person name="Padilla G."/>
            <person name="Ferreira P."/>
            <person name="Barriuso J."/>
            <person name="Kellner H."/>
            <person name="Castanera R."/>
            <person name="Alfaro M."/>
            <person name="Ramirez L."/>
            <person name="Pisabarro A.G."/>
            <person name="Kuo A."/>
            <person name="Tritt A."/>
            <person name="Lipzen A."/>
            <person name="He G."/>
            <person name="Yan M."/>
            <person name="Ng V."/>
            <person name="Cullen D."/>
            <person name="Martin F."/>
            <person name="Rosso M.-N."/>
            <person name="Henrissat B."/>
            <person name="Hibbett D."/>
            <person name="Martinez A.T."/>
            <person name="Grigoriev I.V."/>
        </authorList>
    </citation>
    <scope>NUCLEOTIDE SEQUENCE</scope>
    <source>
        <strain evidence="3">AH 40177</strain>
    </source>
</reference>
<dbReference type="Pfam" id="PF07367">
    <property type="entry name" value="FB_lectin"/>
    <property type="match status" value="1"/>
</dbReference>
<accession>A0A9P5PY71</accession>
<gene>
    <name evidence="3" type="ORF">BDP27DRAFT_1361734</name>
</gene>
<evidence type="ECO:0000259" key="2">
    <source>
        <dbReference type="Pfam" id="PF26640"/>
    </source>
</evidence>
<sequence length="523" mass="59899">MLLRITSTDPELVYYADEQGIPPYAILSHTWEEEEVTFQYIHDLSTAKNMKGYSKIMRACELARSDDYKYIWIDTCCIDKSSSAELSEAINSIVIFLGNFSKQPSGMDITGVVGANDSRLLCKRLEGDWNQGELTRDYHQYYWYSITGSLDERGRRDQYREKNVMGCRKKDDTHRRQGVLTDGIFGVFMPTIYGEGPNAFTRLQEEILKVSDDQTLFAWKPNTQSVVSDGLLATSPDDFGESGENSHNEFLALLNCRQQGTSEYLAIYVKRSRASDGHRFARKHPNVLVPCGEKGSPQELFFKEGDPTRFEVGDWMRYRSQYRISFCFPGEVILQQKYSPTPASWTDHETDKNIVYLHFPGSGSSGALLFRDNQVSQPFVVMAGVHNYNIWLDIVLDFDRNKPIDLEDVQGSYYRDNGRGDMLWKNLDRISKYLTNNKAILVEARRKGTNNCDDPPYHKVNIRIVDRMHPDVAPAVLPTRAFQYAFNVSFFNTTNTGFSLLEAYPDNFWEVSGISTKNSFLDP</sequence>
<dbReference type="OrthoDB" id="5122891at2759"/>
<feature type="domain" description="Heterokaryon incompatibility" evidence="1">
    <location>
        <begin position="24"/>
        <end position="91"/>
    </location>
</feature>
<dbReference type="InterPro" id="IPR010730">
    <property type="entry name" value="HET"/>
</dbReference>
<protein>
    <recommendedName>
        <fullName evidence="5">Heterokaryon incompatibility domain-containing protein</fullName>
    </recommendedName>
</protein>